<evidence type="ECO:0000256" key="3">
    <source>
        <dbReference type="PROSITE-ProRule" id="PRU00339"/>
    </source>
</evidence>
<comment type="caution">
    <text evidence="5">The sequence shown here is derived from an EMBL/GenBank/DDBJ whole genome shotgun (WGS) entry which is preliminary data.</text>
</comment>
<organism evidence="5 6">
    <name type="scientific">Stenomitos frigidus ULC18</name>
    <dbReference type="NCBI Taxonomy" id="2107698"/>
    <lineage>
        <taxon>Bacteria</taxon>
        <taxon>Bacillati</taxon>
        <taxon>Cyanobacteriota</taxon>
        <taxon>Cyanophyceae</taxon>
        <taxon>Leptolyngbyales</taxon>
        <taxon>Leptolyngbyaceae</taxon>
        <taxon>Stenomitos</taxon>
    </lineage>
</organism>
<dbReference type="Pfam" id="PF00069">
    <property type="entry name" value="Pkinase"/>
    <property type="match status" value="1"/>
</dbReference>
<keyword evidence="6" id="KW-1185">Reference proteome</keyword>
<dbReference type="Gene3D" id="1.25.40.10">
    <property type="entry name" value="Tetratricopeptide repeat domain"/>
    <property type="match status" value="2"/>
</dbReference>
<dbReference type="SMART" id="SM00028">
    <property type="entry name" value="TPR"/>
    <property type="match status" value="2"/>
</dbReference>
<feature type="repeat" description="TPR" evidence="3">
    <location>
        <begin position="405"/>
        <end position="438"/>
    </location>
</feature>
<dbReference type="Gene3D" id="1.10.510.10">
    <property type="entry name" value="Transferase(Phosphotransferase) domain 1"/>
    <property type="match status" value="1"/>
</dbReference>
<dbReference type="GO" id="GO:0005524">
    <property type="term" value="F:ATP binding"/>
    <property type="evidence" value="ECO:0007669"/>
    <property type="project" value="UniProtKB-KW"/>
</dbReference>
<keyword evidence="3" id="KW-0802">TPR repeat</keyword>
<dbReference type="InterPro" id="IPR008271">
    <property type="entry name" value="Ser/Thr_kinase_AS"/>
</dbReference>
<evidence type="ECO:0000259" key="4">
    <source>
        <dbReference type="PROSITE" id="PS50011"/>
    </source>
</evidence>
<dbReference type="Gene3D" id="3.30.200.20">
    <property type="entry name" value="Phosphorylase Kinase, domain 1"/>
    <property type="match status" value="1"/>
</dbReference>
<evidence type="ECO:0000313" key="6">
    <source>
        <dbReference type="Proteomes" id="UP000239576"/>
    </source>
</evidence>
<gene>
    <name evidence="5" type="ORF">C7B82_08840</name>
</gene>
<dbReference type="Pfam" id="PF13181">
    <property type="entry name" value="TPR_8"/>
    <property type="match status" value="1"/>
</dbReference>
<sequence length="457" mass="51665">MSDFPDFTEYGYQIDRELGHNRSNGRVTYLAINQGTQAAVVIKQFQFAQAGSTWSDYQQYEQEMKLLQRLKHPSIPSFLSAFETPTGFCLVQAYKPAPSLAQRRIWTVREVRQIAEALLNVLIYLQQQQPPIIHRDIKPENVLVDRQNSFNVYLVDFGFARLGGGELAVSSMVKGTMGFMPPEQLFNRELTVASDLYSLGVTLLCLLTGTRSSDVGRLINENYSIAFEQLPKQGRALKPWLMAMTAPKVVHRYPDARAALQALRQVDLAPISNLAKLWKALSGVRLSLATVKPSRVAILLITAIAPSLVVWPLLRGDQSLSAHQARYYRLLNQANLLLEEGITNSSFLESALPVYDSAIRMHPKQVEAWYDKGLVLMYLQRDQEALPCFETALQPDMDRDTFLIEQVWWKKAFTLARLHQKIEAIAAYDRALQINPNLSRASLERAALIQGDPRYAP</sequence>
<evidence type="ECO:0000313" key="5">
    <source>
        <dbReference type="EMBL" id="PSB30542.1"/>
    </source>
</evidence>
<accession>A0A2T1ECR0</accession>
<dbReference type="PROSITE" id="PS00108">
    <property type="entry name" value="PROTEIN_KINASE_ST"/>
    <property type="match status" value="1"/>
</dbReference>
<reference evidence="5 6" key="2">
    <citation type="submission" date="2018-03" db="EMBL/GenBank/DDBJ databases">
        <title>The ancient ancestry and fast evolution of plastids.</title>
        <authorList>
            <person name="Moore K.R."/>
            <person name="Magnabosco C."/>
            <person name="Momper L."/>
            <person name="Gold D.A."/>
            <person name="Bosak T."/>
            <person name="Fournier G.P."/>
        </authorList>
    </citation>
    <scope>NUCLEOTIDE SEQUENCE [LARGE SCALE GENOMIC DNA]</scope>
    <source>
        <strain evidence="5 6">ULC18</strain>
    </source>
</reference>
<reference evidence="6" key="1">
    <citation type="submission" date="2018-02" db="EMBL/GenBank/DDBJ databases">
        <authorList>
            <person name="Moore K."/>
            <person name="Momper L."/>
        </authorList>
    </citation>
    <scope>NUCLEOTIDE SEQUENCE [LARGE SCALE GENOMIC DNA]</scope>
    <source>
        <strain evidence="6">ULC18</strain>
    </source>
</reference>
<evidence type="ECO:0000256" key="2">
    <source>
        <dbReference type="ARBA" id="ARBA00022840"/>
    </source>
</evidence>
<keyword evidence="5" id="KW-0418">Kinase</keyword>
<dbReference type="PANTHER" id="PTHR24363:SF7">
    <property type="entry name" value="SERINE_THREONINE-PROTEIN KINASE-LIKE PROTEIN E"/>
    <property type="match status" value="1"/>
</dbReference>
<dbReference type="OrthoDB" id="502205at2"/>
<keyword evidence="2" id="KW-0067">ATP-binding</keyword>
<dbReference type="RefSeq" id="WP_106255936.1">
    <property type="nucleotide sequence ID" value="NZ_CAWNSW010000048.1"/>
</dbReference>
<keyword evidence="5" id="KW-0808">Transferase</keyword>
<keyword evidence="1" id="KW-0547">Nucleotide-binding</keyword>
<dbReference type="InterPro" id="IPR019734">
    <property type="entry name" value="TPR_rpt"/>
</dbReference>
<dbReference type="Pfam" id="PF13432">
    <property type="entry name" value="TPR_16"/>
    <property type="match status" value="1"/>
</dbReference>
<dbReference type="EMBL" id="PVWK01000051">
    <property type="protein sequence ID" value="PSB30542.1"/>
    <property type="molecule type" value="Genomic_DNA"/>
</dbReference>
<dbReference type="PROSITE" id="PS50005">
    <property type="entry name" value="TPR"/>
    <property type="match status" value="1"/>
</dbReference>
<dbReference type="SMART" id="SM00220">
    <property type="entry name" value="S_TKc"/>
    <property type="match status" value="1"/>
</dbReference>
<dbReference type="PANTHER" id="PTHR24363">
    <property type="entry name" value="SERINE/THREONINE PROTEIN KINASE"/>
    <property type="match status" value="1"/>
</dbReference>
<dbReference type="PROSITE" id="PS50011">
    <property type="entry name" value="PROTEIN_KINASE_DOM"/>
    <property type="match status" value="1"/>
</dbReference>
<dbReference type="InterPro" id="IPR011009">
    <property type="entry name" value="Kinase-like_dom_sf"/>
</dbReference>
<dbReference type="CDD" id="cd14014">
    <property type="entry name" value="STKc_PknB_like"/>
    <property type="match status" value="1"/>
</dbReference>
<dbReference type="SUPFAM" id="SSF48452">
    <property type="entry name" value="TPR-like"/>
    <property type="match status" value="1"/>
</dbReference>
<dbReference type="Proteomes" id="UP000239576">
    <property type="component" value="Unassembled WGS sequence"/>
</dbReference>
<dbReference type="SUPFAM" id="SSF56112">
    <property type="entry name" value="Protein kinase-like (PK-like)"/>
    <property type="match status" value="1"/>
</dbReference>
<name>A0A2T1ECR0_9CYAN</name>
<dbReference type="GO" id="GO:0004674">
    <property type="term" value="F:protein serine/threonine kinase activity"/>
    <property type="evidence" value="ECO:0007669"/>
    <property type="project" value="UniProtKB-KW"/>
</dbReference>
<proteinExistence type="predicted"/>
<dbReference type="InterPro" id="IPR011990">
    <property type="entry name" value="TPR-like_helical_dom_sf"/>
</dbReference>
<dbReference type="AlphaFoldDB" id="A0A2T1ECR0"/>
<dbReference type="InterPro" id="IPR000719">
    <property type="entry name" value="Prot_kinase_dom"/>
</dbReference>
<protein>
    <submittedName>
        <fullName evidence="5">Serine/threonine protein kinase</fullName>
    </submittedName>
</protein>
<keyword evidence="5" id="KW-0723">Serine/threonine-protein kinase</keyword>
<feature type="domain" description="Protein kinase" evidence="4">
    <location>
        <begin position="12"/>
        <end position="272"/>
    </location>
</feature>
<evidence type="ECO:0000256" key="1">
    <source>
        <dbReference type="ARBA" id="ARBA00022741"/>
    </source>
</evidence>